<gene>
    <name evidence="2" type="ORF">SAMN02744037_01897</name>
</gene>
<dbReference type="AlphaFoldDB" id="A0A1M6QP74"/>
<organism evidence="2 3">
    <name type="scientific">Tepidibacter formicigenes DSM 15518</name>
    <dbReference type="NCBI Taxonomy" id="1123349"/>
    <lineage>
        <taxon>Bacteria</taxon>
        <taxon>Bacillati</taxon>
        <taxon>Bacillota</taxon>
        <taxon>Clostridia</taxon>
        <taxon>Peptostreptococcales</taxon>
        <taxon>Peptostreptococcaceae</taxon>
        <taxon>Tepidibacter</taxon>
    </lineage>
</organism>
<name>A0A1M6QP74_9FIRM</name>
<protein>
    <submittedName>
        <fullName evidence="2">Acetyltransferase (GNAT) domain-containing protein</fullName>
    </submittedName>
</protein>
<feature type="domain" description="N-acetyltransferase" evidence="1">
    <location>
        <begin position="11"/>
        <end position="164"/>
    </location>
</feature>
<dbReference type="EMBL" id="FRAE01000045">
    <property type="protein sequence ID" value="SHK21883.1"/>
    <property type="molecule type" value="Genomic_DNA"/>
</dbReference>
<dbReference type="InterPro" id="IPR016181">
    <property type="entry name" value="Acyl_CoA_acyltransferase"/>
</dbReference>
<evidence type="ECO:0000313" key="3">
    <source>
        <dbReference type="Proteomes" id="UP000242497"/>
    </source>
</evidence>
<dbReference type="Gene3D" id="3.40.630.30">
    <property type="match status" value="1"/>
</dbReference>
<dbReference type="Proteomes" id="UP000242497">
    <property type="component" value="Unassembled WGS sequence"/>
</dbReference>
<evidence type="ECO:0000313" key="2">
    <source>
        <dbReference type="EMBL" id="SHK21883.1"/>
    </source>
</evidence>
<dbReference type="RefSeq" id="WP_072889390.1">
    <property type="nucleotide sequence ID" value="NZ_FRAE01000045.1"/>
</dbReference>
<reference evidence="3" key="1">
    <citation type="submission" date="2016-11" db="EMBL/GenBank/DDBJ databases">
        <authorList>
            <person name="Varghese N."/>
            <person name="Submissions S."/>
        </authorList>
    </citation>
    <scope>NUCLEOTIDE SEQUENCE [LARGE SCALE GENOMIC DNA]</scope>
    <source>
        <strain evidence="3">DSM 15518</strain>
    </source>
</reference>
<accession>A0A1M6QP74</accession>
<keyword evidence="2" id="KW-0808">Transferase</keyword>
<dbReference type="InterPro" id="IPR000182">
    <property type="entry name" value="GNAT_dom"/>
</dbReference>
<evidence type="ECO:0000259" key="1">
    <source>
        <dbReference type="PROSITE" id="PS51186"/>
    </source>
</evidence>
<dbReference type="STRING" id="1123349.SAMN02744037_01897"/>
<proteinExistence type="predicted"/>
<sequence>MIFETLNTYVDFVEDIDFKDILDIYNSNKEFLKAHMDKEKVDIKWLEFEINEMKKIGFYSCKIKDKNTLETVGLLDFGMKEECYLSLLMIHNEYKNKGYGKEVYKGLEEYLNDKVSSIRIDVVTDYNKDVLKFWKLNGFEVKDEIKLNWAGKDLPAVLMKKYLIL</sequence>
<keyword evidence="3" id="KW-1185">Reference proteome</keyword>
<dbReference type="SUPFAM" id="SSF55729">
    <property type="entry name" value="Acyl-CoA N-acyltransferases (Nat)"/>
    <property type="match status" value="1"/>
</dbReference>
<dbReference type="PROSITE" id="PS51186">
    <property type="entry name" value="GNAT"/>
    <property type="match status" value="1"/>
</dbReference>
<dbReference type="GO" id="GO:0016747">
    <property type="term" value="F:acyltransferase activity, transferring groups other than amino-acyl groups"/>
    <property type="evidence" value="ECO:0007669"/>
    <property type="project" value="InterPro"/>
</dbReference>
<dbReference type="Pfam" id="PF00583">
    <property type="entry name" value="Acetyltransf_1"/>
    <property type="match status" value="1"/>
</dbReference>
<dbReference type="OrthoDB" id="9775557at2"/>